<keyword evidence="4" id="KW-1003">Cell membrane</keyword>
<dbReference type="GO" id="GO:0000155">
    <property type="term" value="F:phosphorelay sensor kinase activity"/>
    <property type="evidence" value="ECO:0007669"/>
    <property type="project" value="InterPro"/>
</dbReference>
<dbReference type="InterPro" id="IPR005467">
    <property type="entry name" value="His_kinase_dom"/>
</dbReference>
<evidence type="ECO:0000256" key="5">
    <source>
        <dbReference type="ARBA" id="ARBA00022553"/>
    </source>
</evidence>
<feature type="transmembrane region" description="Helical" evidence="12">
    <location>
        <begin position="17"/>
        <end position="42"/>
    </location>
</feature>
<keyword evidence="11 12" id="KW-0472">Membrane</keyword>
<keyword evidence="5" id="KW-0597">Phosphoprotein</keyword>
<name>A0A1R1BNT2_PAEAM</name>
<dbReference type="GO" id="GO:0005886">
    <property type="term" value="C:plasma membrane"/>
    <property type="evidence" value="ECO:0007669"/>
    <property type="project" value="UniProtKB-SubCell"/>
</dbReference>
<evidence type="ECO:0000256" key="10">
    <source>
        <dbReference type="ARBA" id="ARBA00023012"/>
    </source>
</evidence>
<dbReference type="Proteomes" id="UP000187134">
    <property type="component" value="Unassembled WGS sequence"/>
</dbReference>
<keyword evidence="9" id="KW-0067">ATP-binding</keyword>
<sequence>MTDSPWFYRKHRIRFHILISSGLSFLMALLMTFICMLPLAAVHHVAKLHLLQLHLSYLVLILFTTFFVISFFILTHRIVKEIATLDHAISIISEGDLSYRVPRLQLVELRKFSSQLQSMVEQLQEQMIEEYESETAKREWIEGISNELYAPLEGIIRNVELLKTNSFRNQEEYNRIIQETYTDAFQFRKLMNDLIQHARLSSHDTQLNLEKADVVQLMQRTISDFESTAKDHDFMVEKELPSSPIMAHIDVVKIEMALHNLLSHVLKHSTKPGTIRLIFKADHRQLVLG</sequence>
<dbReference type="PANTHER" id="PTHR45528:SF1">
    <property type="entry name" value="SENSOR HISTIDINE KINASE CPXA"/>
    <property type="match status" value="1"/>
</dbReference>
<feature type="domain" description="Histidine kinase" evidence="13">
    <location>
        <begin position="143"/>
        <end position="289"/>
    </location>
</feature>
<keyword evidence="8" id="KW-0418">Kinase</keyword>
<dbReference type="RefSeq" id="WP_076333207.1">
    <property type="nucleotide sequence ID" value="NZ_MRTJ01000010.1"/>
</dbReference>
<keyword evidence="7" id="KW-0547">Nucleotide-binding</keyword>
<evidence type="ECO:0000256" key="12">
    <source>
        <dbReference type="SAM" id="Phobius"/>
    </source>
</evidence>
<evidence type="ECO:0000256" key="8">
    <source>
        <dbReference type="ARBA" id="ARBA00022777"/>
    </source>
</evidence>
<evidence type="ECO:0000259" key="13">
    <source>
        <dbReference type="PROSITE" id="PS50109"/>
    </source>
</evidence>
<dbReference type="EC" id="2.7.13.3" evidence="3"/>
<dbReference type="SUPFAM" id="SSF55874">
    <property type="entry name" value="ATPase domain of HSP90 chaperone/DNA topoisomerase II/histidine kinase"/>
    <property type="match status" value="1"/>
</dbReference>
<dbReference type="Gene3D" id="1.10.287.130">
    <property type="match status" value="1"/>
</dbReference>
<evidence type="ECO:0000256" key="3">
    <source>
        <dbReference type="ARBA" id="ARBA00012438"/>
    </source>
</evidence>
<dbReference type="PANTHER" id="PTHR45528">
    <property type="entry name" value="SENSOR HISTIDINE KINASE CPXA"/>
    <property type="match status" value="1"/>
</dbReference>
<keyword evidence="6" id="KW-0808">Transferase</keyword>
<evidence type="ECO:0000313" key="15">
    <source>
        <dbReference type="EMBL" id="OMF11533.1"/>
    </source>
</evidence>
<comment type="subcellular location">
    <subcellularLocation>
        <location evidence="2">Cell membrane</location>
        <topology evidence="2">Multi-pass membrane protein</topology>
    </subcellularLocation>
</comment>
<protein>
    <recommendedName>
        <fullName evidence="3">histidine kinase</fullName>
        <ecNumber evidence="3">2.7.13.3</ecNumber>
    </recommendedName>
</protein>
<comment type="caution">
    <text evidence="15">The sequence shown here is derived from an EMBL/GenBank/DDBJ whole genome shotgun (WGS) entry which is preliminary data.</text>
</comment>
<keyword evidence="12" id="KW-1133">Transmembrane helix</keyword>
<dbReference type="Gene3D" id="6.10.340.10">
    <property type="match status" value="1"/>
</dbReference>
<evidence type="ECO:0000259" key="14">
    <source>
        <dbReference type="PROSITE" id="PS50885"/>
    </source>
</evidence>
<evidence type="ECO:0000256" key="2">
    <source>
        <dbReference type="ARBA" id="ARBA00004651"/>
    </source>
</evidence>
<dbReference type="Gene3D" id="3.30.565.10">
    <property type="entry name" value="Histidine kinase-like ATPase, C-terminal domain"/>
    <property type="match status" value="1"/>
</dbReference>
<dbReference type="InterPro" id="IPR003660">
    <property type="entry name" value="HAMP_dom"/>
</dbReference>
<dbReference type="PROSITE" id="PS50109">
    <property type="entry name" value="HIS_KIN"/>
    <property type="match status" value="1"/>
</dbReference>
<evidence type="ECO:0000256" key="11">
    <source>
        <dbReference type="ARBA" id="ARBA00023136"/>
    </source>
</evidence>
<accession>A0A1R1BNT2</accession>
<evidence type="ECO:0000256" key="7">
    <source>
        <dbReference type="ARBA" id="ARBA00022741"/>
    </source>
</evidence>
<proteinExistence type="predicted"/>
<keyword evidence="12" id="KW-0812">Transmembrane</keyword>
<feature type="transmembrane region" description="Helical" evidence="12">
    <location>
        <begin position="54"/>
        <end position="74"/>
    </location>
</feature>
<feature type="domain" description="HAMP" evidence="14">
    <location>
        <begin position="76"/>
        <end position="128"/>
    </location>
</feature>
<dbReference type="AlphaFoldDB" id="A0A1R1BNT2"/>
<dbReference type="InterPro" id="IPR036097">
    <property type="entry name" value="HisK_dim/P_sf"/>
</dbReference>
<evidence type="ECO:0000313" key="16">
    <source>
        <dbReference type="Proteomes" id="UP000187134"/>
    </source>
</evidence>
<dbReference type="SUPFAM" id="SSF47384">
    <property type="entry name" value="Homodimeric domain of signal transducing histidine kinase"/>
    <property type="match status" value="1"/>
</dbReference>
<dbReference type="PROSITE" id="PS50885">
    <property type="entry name" value="HAMP"/>
    <property type="match status" value="1"/>
</dbReference>
<dbReference type="InterPro" id="IPR036890">
    <property type="entry name" value="HATPase_C_sf"/>
</dbReference>
<reference evidence="15 16" key="1">
    <citation type="submission" date="2016-11" db="EMBL/GenBank/DDBJ databases">
        <title>Paenibacillus species isolates.</title>
        <authorList>
            <person name="Beno S.M."/>
        </authorList>
    </citation>
    <scope>NUCLEOTIDE SEQUENCE [LARGE SCALE GENOMIC DNA]</scope>
    <source>
        <strain evidence="15 16">FSL H8-0246</strain>
    </source>
</reference>
<dbReference type="GO" id="GO:0005524">
    <property type="term" value="F:ATP binding"/>
    <property type="evidence" value="ECO:0007669"/>
    <property type="project" value="UniProtKB-KW"/>
</dbReference>
<evidence type="ECO:0000256" key="1">
    <source>
        <dbReference type="ARBA" id="ARBA00000085"/>
    </source>
</evidence>
<dbReference type="EMBL" id="MRTJ01000010">
    <property type="protein sequence ID" value="OMF11533.1"/>
    <property type="molecule type" value="Genomic_DNA"/>
</dbReference>
<evidence type="ECO:0000256" key="9">
    <source>
        <dbReference type="ARBA" id="ARBA00022840"/>
    </source>
</evidence>
<dbReference type="OrthoDB" id="2638458at2"/>
<organism evidence="15 16">
    <name type="scientific">Paenibacillus amylolyticus</name>
    <dbReference type="NCBI Taxonomy" id="1451"/>
    <lineage>
        <taxon>Bacteria</taxon>
        <taxon>Bacillati</taxon>
        <taxon>Bacillota</taxon>
        <taxon>Bacilli</taxon>
        <taxon>Bacillales</taxon>
        <taxon>Paenibacillaceae</taxon>
        <taxon>Paenibacillus</taxon>
    </lineage>
</organism>
<evidence type="ECO:0000256" key="6">
    <source>
        <dbReference type="ARBA" id="ARBA00022679"/>
    </source>
</evidence>
<evidence type="ECO:0000256" key="4">
    <source>
        <dbReference type="ARBA" id="ARBA00022475"/>
    </source>
</evidence>
<dbReference type="InterPro" id="IPR050398">
    <property type="entry name" value="HssS/ArlS-like"/>
</dbReference>
<comment type="catalytic activity">
    <reaction evidence="1">
        <text>ATP + protein L-histidine = ADP + protein N-phospho-L-histidine.</text>
        <dbReference type="EC" id="2.7.13.3"/>
    </reaction>
</comment>
<gene>
    <name evidence="15" type="ORF">BK131_21555</name>
</gene>
<keyword evidence="10" id="KW-0902">Two-component regulatory system</keyword>